<keyword evidence="3" id="KW-0547">Nucleotide-binding</keyword>
<dbReference type="AlphaFoldDB" id="A0A7W9W1G1"/>
<dbReference type="InterPro" id="IPR003439">
    <property type="entry name" value="ABC_transporter-like_ATP-bd"/>
</dbReference>
<dbReference type="RefSeq" id="WP_183684463.1">
    <property type="nucleotide sequence ID" value="NZ_JACHHH010000010.1"/>
</dbReference>
<evidence type="ECO:0000256" key="1">
    <source>
        <dbReference type="ARBA" id="ARBA00022448"/>
    </source>
</evidence>
<dbReference type="InterPro" id="IPR050093">
    <property type="entry name" value="ABC_SmlMolc_Importer"/>
</dbReference>
<evidence type="ECO:0000313" key="4">
    <source>
        <dbReference type="Proteomes" id="UP000522163"/>
    </source>
</evidence>
<dbReference type="Proteomes" id="UP000522163">
    <property type="component" value="Unassembled WGS sequence"/>
</dbReference>
<reference evidence="3 4" key="1">
    <citation type="submission" date="2020-08" db="EMBL/GenBank/DDBJ databases">
        <title>Genomic Encyclopedia of Type Strains, Phase IV (KMG-IV): sequencing the most valuable type-strain genomes for metagenomic binning, comparative biology and taxonomic classification.</title>
        <authorList>
            <person name="Goeker M."/>
        </authorList>
    </citation>
    <scope>NUCLEOTIDE SEQUENCE [LARGE SCALE GENOMIC DNA]</scope>
    <source>
        <strain evidence="3 4">DSM 17245</strain>
    </source>
</reference>
<feature type="domain" description="ABC transporter" evidence="2">
    <location>
        <begin position="3"/>
        <end position="196"/>
    </location>
</feature>
<dbReference type="Pfam" id="PF00005">
    <property type="entry name" value="ABC_tran"/>
    <property type="match status" value="1"/>
</dbReference>
<dbReference type="Gene3D" id="3.40.50.300">
    <property type="entry name" value="P-loop containing nucleotide triphosphate hydrolases"/>
    <property type="match status" value="1"/>
</dbReference>
<dbReference type="EMBL" id="JACHHH010000010">
    <property type="protein sequence ID" value="MBB6041916.1"/>
    <property type="molecule type" value="Genomic_DNA"/>
</dbReference>
<accession>A0A7W9W1G1</accession>
<proteinExistence type="predicted"/>
<organism evidence="3 4">
    <name type="scientific">Oribacterium sinus</name>
    <dbReference type="NCBI Taxonomy" id="237576"/>
    <lineage>
        <taxon>Bacteria</taxon>
        <taxon>Bacillati</taxon>
        <taxon>Bacillota</taxon>
        <taxon>Clostridia</taxon>
        <taxon>Lachnospirales</taxon>
        <taxon>Lachnospiraceae</taxon>
        <taxon>Oribacterium</taxon>
    </lineage>
</organism>
<keyword evidence="1" id="KW-0813">Transport</keyword>
<dbReference type="InterPro" id="IPR027417">
    <property type="entry name" value="P-loop_NTPase"/>
</dbReference>
<dbReference type="PROSITE" id="PS00211">
    <property type="entry name" value="ABC_TRANSPORTER_1"/>
    <property type="match status" value="1"/>
</dbReference>
<dbReference type="PROSITE" id="PS50893">
    <property type="entry name" value="ABC_TRANSPORTER_2"/>
    <property type="match status" value="1"/>
</dbReference>
<dbReference type="PANTHER" id="PTHR42781">
    <property type="entry name" value="SPERMIDINE/PUTRESCINE IMPORT ATP-BINDING PROTEIN POTA"/>
    <property type="match status" value="1"/>
</dbReference>
<evidence type="ECO:0000313" key="3">
    <source>
        <dbReference type="EMBL" id="MBB6041916.1"/>
    </source>
</evidence>
<dbReference type="GeneID" id="85015440"/>
<dbReference type="InterPro" id="IPR017871">
    <property type="entry name" value="ABC_transporter-like_CS"/>
</dbReference>
<protein>
    <submittedName>
        <fullName evidence="3">NitT/TauT family transport system ATP-binding protein</fullName>
    </submittedName>
</protein>
<gene>
    <name evidence="3" type="ORF">HNQ46_001907</name>
</gene>
<name>A0A7W9W1G1_9FIRM</name>
<dbReference type="SUPFAM" id="SSF52540">
    <property type="entry name" value="P-loop containing nucleoside triphosphate hydrolases"/>
    <property type="match status" value="1"/>
</dbReference>
<sequence length="198" mass="23103">MEIRIENGEKRFGEKVLFSNFSCQMDFHKHSLYRISGESGKGKTSLLRILASLEKLDRGELQFLFGEAARGEGSFKVSMLFQENRLLEKCSALENLQIALPMLSKKEILTEMTVFFEEEDFRKKVEKYSGGMKRRLSFLRAMLFPFDFLLLDEPFTGLDKANRKIMEEYLLSHQRKRPVIFASHENPLLWKDYGTIAL</sequence>
<evidence type="ECO:0000259" key="2">
    <source>
        <dbReference type="PROSITE" id="PS50893"/>
    </source>
</evidence>
<comment type="caution">
    <text evidence="3">The sequence shown here is derived from an EMBL/GenBank/DDBJ whole genome shotgun (WGS) entry which is preliminary data.</text>
</comment>
<keyword evidence="3" id="KW-0067">ATP-binding</keyword>
<dbReference type="PANTHER" id="PTHR42781:SF4">
    <property type="entry name" value="SPERMIDINE_PUTRESCINE IMPORT ATP-BINDING PROTEIN POTA"/>
    <property type="match status" value="1"/>
</dbReference>
<dbReference type="GO" id="GO:0005524">
    <property type="term" value="F:ATP binding"/>
    <property type="evidence" value="ECO:0007669"/>
    <property type="project" value="UniProtKB-KW"/>
</dbReference>
<dbReference type="GO" id="GO:0016887">
    <property type="term" value="F:ATP hydrolysis activity"/>
    <property type="evidence" value="ECO:0007669"/>
    <property type="project" value="InterPro"/>
</dbReference>